<comment type="caution">
    <text evidence="3">The sequence shown here is derived from an EMBL/GenBank/DDBJ whole genome shotgun (WGS) entry which is preliminary data.</text>
</comment>
<dbReference type="EMBL" id="BPQB01000032">
    <property type="protein sequence ID" value="GJE93370.1"/>
    <property type="molecule type" value="Genomic_DNA"/>
</dbReference>
<evidence type="ECO:0000256" key="1">
    <source>
        <dbReference type="SAM" id="MobiDB-lite"/>
    </source>
</evidence>
<feature type="signal peptide" evidence="2">
    <location>
        <begin position="1"/>
        <end position="22"/>
    </location>
</feature>
<name>A0A9P3LFJ8_9APHY</name>
<feature type="region of interest" description="Disordered" evidence="1">
    <location>
        <begin position="482"/>
        <end position="501"/>
    </location>
</feature>
<feature type="compositionally biased region" description="Polar residues" evidence="1">
    <location>
        <begin position="448"/>
        <end position="464"/>
    </location>
</feature>
<feature type="compositionally biased region" description="Low complexity" evidence="1">
    <location>
        <begin position="225"/>
        <end position="243"/>
    </location>
</feature>
<protein>
    <recommendedName>
        <fullName evidence="5">Carbohydrate-binding module family 19 domain-containing protein</fullName>
    </recommendedName>
</protein>
<keyword evidence="2" id="KW-0732">Signal</keyword>
<gene>
    <name evidence="3" type="ORF">PsYK624_095290</name>
</gene>
<evidence type="ECO:0000256" key="2">
    <source>
        <dbReference type="SAM" id="SignalP"/>
    </source>
</evidence>
<dbReference type="OrthoDB" id="2362516at2759"/>
<feature type="compositionally biased region" description="Acidic residues" evidence="1">
    <location>
        <begin position="246"/>
        <end position="261"/>
    </location>
</feature>
<keyword evidence="4" id="KW-1185">Reference proteome</keyword>
<feature type="compositionally biased region" description="Low complexity" evidence="1">
    <location>
        <begin position="334"/>
        <end position="343"/>
    </location>
</feature>
<sequence length="545" mass="51650">MFMSSVSTALLAIAAVLAPAQGAPTASSLQQSNALAAQKLNAQFASLKLTDACNAGDQACINGSVALCSNGNWTAEPCAAGEMCVALPLVNAEGTTVTCDTQADALGRMQDAGVDASLTGNNTVASGSPEPSTIAASTSLATGSATGSASVATSAEVPSDTPVSSVMSGSAVATPTDVPPAATSVAATSDPAASDPAPATSAAATSDAVTSAAATSDAATSAAVTSSALSSSAPSATSTSSTDGEGGGDDGGDDDCTDDGADPSMPVTSDAAPTQASGDMRKRFFNPAVWAEVSPPPGGVFTSASTPDATSVPAVSAPAGSSIASAETTSAPLPTGTAASTADPADDSVLVITIATTMYMTVTVPAAAATSSTPASIFPTPSASDGFPTSAGFPTASSVAGSAGAPSAFPSSGSVPSLVTPSALSSALPSGSVGASSASIAFSEPGTGASSVPTTTALSDNTGTFDGPSFTGAVSSTLPIVSGSPGARATPTGGNSASAASLTSASSSLRFTVVTTLGSPTPTPEPVTTYDSSDLAFLLTATVTP</sequence>
<evidence type="ECO:0000313" key="4">
    <source>
        <dbReference type="Proteomes" id="UP000703269"/>
    </source>
</evidence>
<evidence type="ECO:0008006" key="5">
    <source>
        <dbReference type="Google" id="ProtNLM"/>
    </source>
</evidence>
<feature type="compositionally biased region" description="Low complexity" evidence="1">
    <location>
        <begin position="170"/>
        <end position="201"/>
    </location>
</feature>
<dbReference type="Proteomes" id="UP000703269">
    <property type="component" value="Unassembled WGS sequence"/>
</dbReference>
<feature type="region of interest" description="Disordered" evidence="1">
    <location>
        <begin position="151"/>
        <end position="201"/>
    </location>
</feature>
<feature type="region of interest" description="Disordered" evidence="1">
    <location>
        <begin position="323"/>
        <end position="343"/>
    </location>
</feature>
<evidence type="ECO:0000313" key="3">
    <source>
        <dbReference type="EMBL" id="GJE93370.1"/>
    </source>
</evidence>
<feature type="chain" id="PRO_5040365679" description="Carbohydrate-binding module family 19 domain-containing protein" evidence="2">
    <location>
        <begin position="23"/>
        <end position="545"/>
    </location>
</feature>
<feature type="region of interest" description="Disordered" evidence="1">
    <location>
        <begin position="444"/>
        <end position="464"/>
    </location>
</feature>
<accession>A0A9P3LFJ8</accession>
<proteinExistence type="predicted"/>
<organism evidence="3 4">
    <name type="scientific">Phanerochaete sordida</name>
    <dbReference type="NCBI Taxonomy" id="48140"/>
    <lineage>
        <taxon>Eukaryota</taxon>
        <taxon>Fungi</taxon>
        <taxon>Dikarya</taxon>
        <taxon>Basidiomycota</taxon>
        <taxon>Agaricomycotina</taxon>
        <taxon>Agaricomycetes</taxon>
        <taxon>Polyporales</taxon>
        <taxon>Phanerochaetaceae</taxon>
        <taxon>Phanerochaete</taxon>
    </lineage>
</organism>
<feature type="region of interest" description="Disordered" evidence="1">
    <location>
        <begin position="225"/>
        <end position="279"/>
    </location>
</feature>
<dbReference type="AlphaFoldDB" id="A0A9P3LFJ8"/>
<reference evidence="3 4" key="1">
    <citation type="submission" date="2021-08" db="EMBL/GenBank/DDBJ databases">
        <title>Draft Genome Sequence of Phanerochaete sordida strain YK-624.</title>
        <authorList>
            <person name="Mori T."/>
            <person name="Dohra H."/>
            <person name="Suzuki T."/>
            <person name="Kawagishi H."/>
            <person name="Hirai H."/>
        </authorList>
    </citation>
    <scope>NUCLEOTIDE SEQUENCE [LARGE SCALE GENOMIC DNA]</scope>
    <source>
        <strain evidence="3 4">YK-624</strain>
    </source>
</reference>